<dbReference type="Gene3D" id="2.40.10.10">
    <property type="entry name" value="Trypsin-like serine proteases"/>
    <property type="match status" value="1"/>
</dbReference>
<dbReference type="InterPro" id="IPR043504">
    <property type="entry name" value="Peptidase_S1_PA_chymotrypsin"/>
</dbReference>
<accession>A0AAW1CH17</accession>
<proteinExistence type="predicted"/>
<name>A0AAW1CH17_9HEMI</name>
<protein>
    <recommendedName>
        <fullName evidence="4">Peptidase S1 domain-containing protein</fullName>
    </recommendedName>
</protein>
<feature type="signal peptide" evidence="1">
    <location>
        <begin position="1"/>
        <end position="18"/>
    </location>
</feature>
<feature type="chain" id="PRO_5043900908" description="Peptidase S1 domain-containing protein" evidence="1">
    <location>
        <begin position="19"/>
        <end position="238"/>
    </location>
</feature>
<dbReference type="InterPro" id="IPR009003">
    <property type="entry name" value="Peptidase_S1_PA"/>
</dbReference>
<evidence type="ECO:0000313" key="3">
    <source>
        <dbReference type="Proteomes" id="UP001461498"/>
    </source>
</evidence>
<dbReference type="Proteomes" id="UP001461498">
    <property type="component" value="Unassembled WGS sequence"/>
</dbReference>
<dbReference type="SUPFAM" id="SSF50494">
    <property type="entry name" value="Trypsin-like serine proteases"/>
    <property type="match status" value="1"/>
</dbReference>
<dbReference type="AlphaFoldDB" id="A0AAW1CH17"/>
<comment type="caution">
    <text evidence="2">The sequence shown here is derived from an EMBL/GenBank/DDBJ whole genome shotgun (WGS) entry which is preliminary data.</text>
</comment>
<sequence length="238" mass="27031">MMLCLTLILFIALVFVKGVAIVENNVRFIVEIWNKENKTDICFGVLVAPQVVLMTSCSWFKNTVDVDLSKILMVLGDEERYIQEIRINNLTHVQDSNKEPLILIISKIPFASNIFPLSINGGDLIETCQEAVIKKYVISSPSDDYDQYDTFTHMARDMNPLPYEACKRLSEDIVLHKNEFCAIEPTNHSLAYPKLSEGIPVLCDHHLTGLKLYSKNLVNPTESHFTCLYENEPFTLTG</sequence>
<keyword evidence="1" id="KW-0732">Signal</keyword>
<evidence type="ECO:0000256" key="1">
    <source>
        <dbReference type="SAM" id="SignalP"/>
    </source>
</evidence>
<evidence type="ECO:0000313" key="2">
    <source>
        <dbReference type="EMBL" id="KAK9496604.1"/>
    </source>
</evidence>
<keyword evidence="3" id="KW-1185">Reference proteome</keyword>
<evidence type="ECO:0008006" key="4">
    <source>
        <dbReference type="Google" id="ProtNLM"/>
    </source>
</evidence>
<dbReference type="EMBL" id="JAPXFL010000067">
    <property type="protein sequence ID" value="KAK9496604.1"/>
    <property type="molecule type" value="Genomic_DNA"/>
</dbReference>
<organism evidence="2 3">
    <name type="scientific">Rhynocoris fuscipes</name>
    <dbReference type="NCBI Taxonomy" id="488301"/>
    <lineage>
        <taxon>Eukaryota</taxon>
        <taxon>Metazoa</taxon>
        <taxon>Ecdysozoa</taxon>
        <taxon>Arthropoda</taxon>
        <taxon>Hexapoda</taxon>
        <taxon>Insecta</taxon>
        <taxon>Pterygota</taxon>
        <taxon>Neoptera</taxon>
        <taxon>Paraneoptera</taxon>
        <taxon>Hemiptera</taxon>
        <taxon>Heteroptera</taxon>
        <taxon>Panheteroptera</taxon>
        <taxon>Cimicomorpha</taxon>
        <taxon>Reduviidae</taxon>
        <taxon>Harpactorinae</taxon>
        <taxon>Harpactorini</taxon>
        <taxon>Rhynocoris</taxon>
    </lineage>
</organism>
<reference evidence="2 3" key="1">
    <citation type="submission" date="2022-12" db="EMBL/GenBank/DDBJ databases">
        <title>Chromosome-level genome assembly of true bugs.</title>
        <authorList>
            <person name="Ma L."/>
            <person name="Li H."/>
        </authorList>
    </citation>
    <scope>NUCLEOTIDE SEQUENCE [LARGE SCALE GENOMIC DNA]</scope>
    <source>
        <strain evidence="2">Lab_2022b</strain>
    </source>
</reference>
<gene>
    <name evidence="2" type="ORF">O3M35_013134</name>
</gene>